<evidence type="ECO:0000256" key="5">
    <source>
        <dbReference type="SAM" id="MobiDB-lite"/>
    </source>
</evidence>
<dbReference type="PANTHER" id="PTHR35928:SF2">
    <property type="entry name" value="SMALL RIBOSOMAL SUBUNIT PROTEIN US3M"/>
    <property type="match status" value="1"/>
</dbReference>
<dbReference type="InterPro" id="IPR036419">
    <property type="entry name" value="Ribosomal_S3_C_sf"/>
</dbReference>
<feature type="region of interest" description="Disordered" evidence="5">
    <location>
        <begin position="169"/>
        <end position="188"/>
    </location>
</feature>
<dbReference type="AlphaFoldDB" id="A0A7J7NQM4"/>
<dbReference type="InterPro" id="IPR001351">
    <property type="entry name" value="Ribosomal_uS3_C"/>
</dbReference>
<dbReference type="InterPro" id="IPR018280">
    <property type="entry name" value="Ribosomal_uS3_CS"/>
</dbReference>
<dbReference type="GO" id="GO:0003735">
    <property type="term" value="F:structural constituent of ribosome"/>
    <property type="evidence" value="ECO:0007669"/>
    <property type="project" value="InterPro"/>
</dbReference>
<dbReference type="EMBL" id="JACGCM010000655">
    <property type="protein sequence ID" value="KAF6169495.1"/>
    <property type="molecule type" value="Genomic_DNA"/>
</dbReference>
<feature type="domain" description="Small ribosomal subunit protein uS3 C-terminal" evidence="7">
    <location>
        <begin position="452"/>
        <end position="530"/>
    </location>
</feature>
<dbReference type="GO" id="GO:0006412">
    <property type="term" value="P:translation"/>
    <property type="evidence" value="ECO:0007669"/>
    <property type="project" value="InterPro"/>
</dbReference>
<proteinExistence type="inferred from homology"/>
<comment type="caution">
    <text evidence="8">The sequence shown here is derived from an EMBL/GenBank/DDBJ whole genome shotgun (WGS) entry which is preliminary data.</text>
</comment>
<dbReference type="GO" id="GO:0005840">
    <property type="term" value="C:ribosome"/>
    <property type="evidence" value="ECO:0007669"/>
    <property type="project" value="UniProtKB-KW"/>
</dbReference>
<keyword evidence="6" id="KW-0812">Transmembrane</keyword>
<dbReference type="Gene3D" id="3.30.1140.32">
    <property type="entry name" value="Ribosomal protein S3, C-terminal domain"/>
    <property type="match status" value="1"/>
</dbReference>
<reference evidence="8 9" key="1">
    <citation type="journal article" date="2020" name="IScience">
        <title>Genome Sequencing of the Endangered Kingdonia uniflora (Circaeasteraceae, Ranunculales) Reveals Potential Mechanisms of Evolutionary Specialization.</title>
        <authorList>
            <person name="Sun Y."/>
            <person name="Deng T."/>
            <person name="Zhang A."/>
            <person name="Moore M.J."/>
            <person name="Landis J.B."/>
            <person name="Lin N."/>
            <person name="Zhang H."/>
            <person name="Zhang X."/>
            <person name="Huang J."/>
            <person name="Zhang X."/>
            <person name="Sun H."/>
            <person name="Wang H."/>
        </authorList>
    </citation>
    <scope>NUCLEOTIDE SEQUENCE [LARGE SCALE GENOMIC DNA]</scope>
    <source>
        <strain evidence="8">TB1705</strain>
        <tissue evidence="8">Leaf</tissue>
    </source>
</reference>
<evidence type="ECO:0000259" key="7">
    <source>
        <dbReference type="Pfam" id="PF00189"/>
    </source>
</evidence>
<dbReference type="Proteomes" id="UP000541444">
    <property type="component" value="Unassembled WGS sequence"/>
</dbReference>
<name>A0A7J7NQM4_9MAGN</name>
<evidence type="ECO:0000256" key="2">
    <source>
        <dbReference type="ARBA" id="ARBA00022980"/>
    </source>
</evidence>
<feature type="transmembrane region" description="Helical" evidence="6">
    <location>
        <begin position="51"/>
        <end position="70"/>
    </location>
</feature>
<evidence type="ECO:0000313" key="8">
    <source>
        <dbReference type="EMBL" id="KAF6169495.1"/>
    </source>
</evidence>
<dbReference type="PANTHER" id="PTHR35928">
    <property type="entry name" value="RIBOSOMAL PROTEIN S3, MITOCHONDRIAL"/>
    <property type="match status" value="1"/>
</dbReference>
<gene>
    <name evidence="8" type="ORF">GIB67_013195</name>
</gene>
<comment type="similarity">
    <text evidence="1 4">Belongs to the universal ribosomal protein uS3 family.</text>
</comment>
<keyword evidence="2 4" id="KW-0689">Ribosomal protein</keyword>
<protein>
    <recommendedName>
        <fullName evidence="7">Small ribosomal subunit protein uS3 C-terminal domain-containing protein</fullName>
    </recommendedName>
</protein>
<keyword evidence="6" id="KW-1133">Transmembrane helix</keyword>
<keyword evidence="9" id="KW-1185">Reference proteome</keyword>
<dbReference type="OrthoDB" id="1931123at2759"/>
<dbReference type="SUPFAM" id="SSF54821">
    <property type="entry name" value="Ribosomal protein S3 C-terminal domain"/>
    <property type="match status" value="1"/>
</dbReference>
<evidence type="ECO:0000313" key="9">
    <source>
        <dbReference type="Proteomes" id="UP000541444"/>
    </source>
</evidence>
<dbReference type="Pfam" id="PF00189">
    <property type="entry name" value="Ribosomal_S3_C"/>
    <property type="match status" value="1"/>
</dbReference>
<organism evidence="8 9">
    <name type="scientific">Kingdonia uniflora</name>
    <dbReference type="NCBI Taxonomy" id="39325"/>
    <lineage>
        <taxon>Eukaryota</taxon>
        <taxon>Viridiplantae</taxon>
        <taxon>Streptophyta</taxon>
        <taxon>Embryophyta</taxon>
        <taxon>Tracheophyta</taxon>
        <taxon>Spermatophyta</taxon>
        <taxon>Magnoliopsida</taxon>
        <taxon>Ranunculales</taxon>
        <taxon>Circaeasteraceae</taxon>
        <taxon>Kingdonia</taxon>
    </lineage>
</organism>
<feature type="region of interest" description="Disordered" evidence="5">
    <location>
        <begin position="1"/>
        <end position="35"/>
    </location>
</feature>
<feature type="compositionally biased region" description="Basic and acidic residues" evidence="5">
    <location>
        <begin position="1"/>
        <end position="23"/>
    </location>
</feature>
<sequence length="537" mass="61150">MKKDPKLRDEKSYKRKSANDRPIHKQGYGLTRTPKRDSDLNKAAMMKSAGALLLGIGAWCVAGLLFQAIVGERNARTKPVGAETRTKADSLTTLPFFSPSGPNSWRHLGLVAKTLPYAQKDWGALHYFAMQYFFQTSKKMHFDPVYVLQHFAASGCPSFLDRLRHRGRHSHSSDDGTFSLPPCEEPRDLRTKKGSRRILSSLEKSHLKQCNRRSLKEYRGWKLKALATTFYRQPYVLLKTVILSPDYKRGALNEKIVRSCIAFFVESYGERKKKSRPSLPGAESGGVLKKGQSRLTHQIQRFFEVGTSKTKISLFPFFGATFFFPRDGCMGGLFHKLVFKKKKREQLLGQCRTKSWNLLGKERVVELIEKLLTSRESETRREWRKGIEILTEIIVRNRRIPYGYNSYLNKEEELLSMRTNTLTKISSVNISSVYQSAALIAQDISFQLKTRSFRAILSQIVKEIPRAMPSGCAIEGIRICCSGRSEGAEIARTECGKYGKTSRNVFHQKIDYASATVSTRHGILGVKVWISVRKFQH</sequence>
<evidence type="ECO:0000256" key="3">
    <source>
        <dbReference type="ARBA" id="ARBA00023274"/>
    </source>
</evidence>
<dbReference type="GO" id="GO:1990904">
    <property type="term" value="C:ribonucleoprotein complex"/>
    <property type="evidence" value="ECO:0007669"/>
    <property type="project" value="UniProtKB-KW"/>
</dbReference>
<evidence type="ECO:0000256" key="4">
    <source>
        <dbReference type="RuleBase" id="RU003624"/>
    </source>
</evidence>
<accession>A0A7J7NQM4</accession>
<keyword evidence="3 4" id="KW-0687">Ribonucleoprotein</keyword>
<keyword evidence="6" id="KW-0472">Membrane</keyword>
<evidence type="ECO:0000256" key="6">
    <source>
        <dbReference type="SAM" id="Phobius"/>
    </source>
</evidence>
<evidence type="ECO:0000256" key="1">
    <source>
        <dbReference type="ARBA" id="ARBA00010761"/>
    </source>
</evidence>
<dbReference type="PROSITE" id="PS00548">
    <property type="entry name" value="RIBOSOMAL_S3"/>
    <property type="match status" value="1"/>
</dbReference>
<dbReference type="InterPro" id="IPR044954">
    <property type="entry name" value="Ribosomal_uS3m_plant"/>
</dbReference>